<comment type="cofactor">
    <cofactor evidence="1 12">
        <name>heme</name>
        <dbReference type="ChEBI" id="CHEBI:30413"/>
    </cofactor>
</comment>
<dbReference type="AlphaFoldDB" id="A0A9P9ELI1"/>
<dbReference type="InterPro" id="IPR002402">
    <property type="entry name" value="Cyt_P450_E_grp-II"/>
</dbReference>
<evidence type="ECO:0000256" key="9">
    <source>
        <dbReference type="ARBA" id="ARBA00023004"/>
    </source>
</evidence>
<protein>
    <submittedName>
        <fullName evidence="13">N-alkane-inducible cytochrome P450</fullName>
    </submittedName>
</protein>
<evidence type="ECO:0000256" key="4">
    <source>
        <dbReference type="ARBA" id="ARBA00022617"/>
    </source>
</evidence>
<evidence type="ECO:0000256" key="12">
    <source>
        <dbReference type="PIRSR" id="PIRSR602402-1"/>
    </source>
</evidence>
<dbReference type="CDD" id="cd11063">
    <property type="entry name" value="CYP52"/>
    <property type="match status" value="1"/>
</dbReference>
<dbReference type="InterPro" id="IPR036396">
    <property type="entry name" value="Cyt_P450_sf"/>
</dbReference>
<dbReference type="PRINTS" id="PR00385">
    <property type="entry name" value="P450"/>
</dbReference>
<keyword evidence="6 12" id="KW-0479">Metal-binding</keyword>
<keyword evidence="9 12" id="KW-0408">Iron</keyword>
<keyword evidence="4 12" id="KW-0349">Heme</keyword>
<dbReference type="GO" id="GO:0005506">
    <property type="term" value="F:iron ion binding"/>
    <property type="evidence" value="ECO:0007669"/>
    <property type="project" value="InterPro"/>
</dbReference>
<dbReference type="GO" id="GO:0016020">
    <property type="term" value="C:membrane"/>
    <property type="evidence" value="ECO:0007669"/>
    <property type="project" value="UniProtKB-SubCell"/>
</dbReference>
<comment type="subcellular location">
    <subcellularLocation>
        <location evidence="2">Membrane</location>
        <topology evidence="2">Single-pass membrane protein</topology>
    </subcellularLocation>
</comment>
<feature type="binding site" description="axial binding residue" evidence="12">
    <location>
        <position position="386"/>
    </location>
    <ligand>
        <name>heme</name>
        <dbReference type="ChEBI" id="CHEBI:30413"/>
    </ligand>
    <ligandPart>
        <name>Fe</name>
        <dbReference type="ChEBI" id="CHEBI:18248"/>
    </ligandPart>
</feature>
<keyword evidence="5" id="KW-0812">Transmembrane</keyword>
<dbReference type="InterPro" id="IPR001128">
    <property type="entry name" value="Cyt_P450"/>
</dbReference>
<dbReference type="PRINTS" id="PR01239">
    <property type="entry name" value="EP450IICYP52"/>
</dbReference>
<proteinExistence type="inferred from homology"/>
<dbReference type="SUPFAM" id="SSF48264">
    <property type="entry name" value="Cytochrome P450"/>
    <property type="match status" value="1"/>
</dbReference>
<dbReference type="InterPro" id="IPR047146">
    <property type="entry name" value="Cyt_P450_E_CYP52_fungi"/>
</dbReference>
<accession>A0A9P9ELI1</accession>
<dbReference type="InterPro" id="IPR002974">
    <property type="entry name" value="Cyt_P450_E_CYP52_ascomycetes"/>
</dbReference>
<dbReference type="Proteomes" id="UP000717696">
    <property type="component" value="Unassembled WGS sequence"/>
</dbReference>
<dbReference type="PANTHER" id="PTHR24287:SF17">
    <property type="entry name" value="P450, PUTATIVE (EUROFUNG)-RELATED"/>
    <property type="match status" value="1"/>
</dbReference>
<evidence type="ECO:0000256" key="6">
    <source>
        <dbReference type="ARBA" id="ARBA00022723"/>
    </source>
</evidence>
<dbReference type="OrthoDB" id="1470350at2759"/>
<dbReference type="GO" id="GO:0016712">
    <property type="term" value="F:oxidoreductase activity, acting on paired donors, with incorporation or reduction of molecular oxygen, reduced flavin or flavoprotein as one donor, and incorporation of one atom of oxygen"/>
    <property type="evidence" value="ECO:0007669"/>
    <property type="project" value="InterPro"/>
</dbReference>
<evidence type="ECO:0000256" key="10">
    <source>
        <dbReference type="ARBA" id="ARBA00023033"/>
    </source>
</evidence>
<dbReference type="PANTHER" id="PTHR24287">
    <property type="entry name" value="P450, PUTATIVE (EUROFUNG)-RELATED"/>
    <property type="match status" value="1"/>
</dbReference>
<gene>
    <name evidence="13" type="ORF">B0J13DRAFT_608914</name>
</gene>
<dbReference type="EMBL" id="JAGMUU010000014">
    <property type="protein sequence ID" value="KAH7139658.1"/>
    <property type="molecule type" value="Genomic_DNA"/>
</dbReference>
<evidence type="ECO:0000256" key="2">
    <source>
        <dbReference type="ARBA" id="ARBA00004167"/>
    </source>
</evidence>
<evidence type="ECO:0000256" key="11">
    <source>
        <dbReference type="ARBA" id="ARBA00023136"/>
    </source>
</evidence>
<name>A0A9P9ELI1_9HYPO</name>
<evidence type="ECO:0000256" key="1">
    <source>
        <dbReference type="ARBA" id="ARBA00001971"/>
    </source>
</evidence>
<evidence type="ECO:0000256" key="8">
    <source>
        <dbReference type="ARBA" id="ARBA00023002"/>
    </source>
</evidence>
<evidence type="ECO:0000313" key="14">
    <source>
        <dbReference type="Proteomes" id="UP000717696"/>
    </source>
</evidence>
<reference evidence="13" key="1">
    <citation type="journal article" date="2021" name="Nat. Commun.">
        <title>Genetic determinants of endophytism in the Arabidopsis root mycobiome.</title>
        <authorList>
            <person name="Mesny F."/>
            <person name="Miyauchi S."/>
            <person name="Thiergart T."/>
            <person name="Pickel B."/>
            <person name="Atanasova L."/>
            <person name="Karlsson M."/>
            <person name="Huettel B."/>
            <person name="Barry K.W."/>
            <person name="Haridas S."/>
            <person name="Chen C."/>
            <person name="Bauer D."/>
            <person name="Andreopoulos W."/>
            <person name="Pangilinan J."/>
            <person name="LaButti K."/>
            <person name="Riley R."/>
            <person name="Lipzen A."/>
            <person name="Clum A."/>
            <person name="Drula E."/>
            <person name="Henrissat B."/>
            <person name="Kohler A."/>
            <person name="Grigoriev I.V."/>
            <person name="Martin F.M."/>
            <person name="Hacquard S."/>
        </authorList>
    </citation>
    <scope>NUCLEOTIDE SEQUENCE</scope>
    <source>
        <strain evidence="13">MPI-CAGE-AT-0021</strain>
    </source>
</reference>
<organism evidence="13 14">
    <name type="scientific">Dactylonectria estremocensis</name>
    <dbReference type="NCBI Taxonomy" id="1079267"/>
    <lineage>
        <taxon>Eukaryota</taxon>
        <taxon>Fungi</taxon>
        <taxon>Dikarya</taxon>
        <taxon>Ascomycota</taxon>
        <taxon>Pezizomycotina</taxon>
        <taxon>Sordariomycetes</taxon>
        <taxon>Hypocreomycetidae</taxon>
        <taxon>Hypocreales</taxon>
        <taxon>Nectriaceae</taxon>
        <taxon>Dactylonectria</taxon>
    </lineage>
</organism>
<keyword evidence="10" id="KW-0503">Monooxygenase</keyword>
<dbReference type="Pfam" id="PF00067">
    <property type="entry name" value="p450"/>
    <property type="match status" value="1"/>
</dbReference>
<evidence type="ECO:0000313" key="13">
    <source>
        <dbReference type="EMBL" id="KAH7139658.1"/>
    </source>
</evidence>
<evidence type="ECO:0000256" key="5">
    <source>
        <dbReference type="ARBA" id="ARBA00022692"/>
    </source>
</evidence>
<dbReference type="GO" id="GO:0020037">
    <property type="term" value="F:heme binding"/>
    <property type="evidence" value="ECO:0007669"/>
    <property type="project" value="InterPro"/>
</dbReference>
<dbReference type="PRINTS" id="PR00464">
    <property type="entry name" value="EP450II"/>
</dbReference>
<keyword evidence="11" id="KW-0472">Membrane</keyword>
<sequence>MAAMNCESLELIRSWHSQYGSTFRTSLGRTVVITIEPKNVQTILALKFKDFDLGHRNKALSPLLGQGIFASDGKMWEHSRALVRPSFIRSQVADMGAYERHVSNLIANIPLDGSTVDLQELFFRMTLDSATEFLFGESIDSLHAGNEQPSFAKDFNTSQDGLAIRTRLGPLMIFHRDSAFSKATLEARRFVDQFVQKALDYRDAHAHSKDTATDPEQRYVFLYELSKQTTDKTVLADQVLNILLAGRDTTASLLSITLFILARRPDVWNKLREEVMKVEKESPSFEDLKSMTYLTWVLNETLRMYPVVPVNIRTANKDTCLPVGGGPEGKDPIFVPKGQDVMYSVYSMHRLPAVFGPDATEYRPERWASLKPGWAYIPFNGGPRICTGQQFALTEASYTVWRLVRRFNTIESRDTQPFKEGLTLTLASKNGTKVSLTPA</sequence>
<keyword evidence="8" id="KW-0560">Oxidoreductase</keyword>
<evidence type="ECO:0000256" key="7">
    <source>
        <dbReference type="ARBA" id="ARBA00022989"/>
    </source>
</evidence>
<comment type="caution">
    <text evidence="13">The sequence shown here is derived from an EMBL/GenBank/DDBJ whole genome shotgun (WGS) entry which is preliminary data.</text>
</comment>
<keyword evidence="7" id="KW-1133">Transmembrane helix</keyword>
<evidence type="ECO:0000256" key="3">
    <source>
        <dbReference type="ARBA" id="ARBA00010617"/>
    </source>
</evidence>
<keyword evidence="14" id="KW-1185">Reference proteome</keyword>
<dbReference type="Gene3D" id="1.10.630.10">
    <property type="entry name" value="Cytochrome P450"/>
    <property type="match status" value="1"/>
</dbReference>
<comment type="similarity">
    <text evidence="3">Belongs to the cytochrome P450 family.</text>
</comment>